<comment type="caution">
    <text evidence="1">The sequence shown here is derived from an EMBL/GenBank/DDBJ whole genome shotgun (WGS) entry which is preliminary data.</text>
</comment>
<dbReference type="Proteomes" id="UP000829398">
    <property type="component" value="Chromosome 8"/>
</dbReference>
<dbReference type="EMBL" id="CM039177">
    <property type="protein sequence ID" value="KAH9698214.1"/>
    <property type="molecule type" value="Genomic_DNA"/>
</dbReference>
<evidence type="ECO:0000313" key="1">
    <source>
        <dbReference type="EMBL" id="KAH9698214.1"/>
    </source>
</evidence>
<protein>
    <submittedName>
        <fullName evidence="1">Potassium transporter 5</fullName>
    </submittedName>
</protein>
<proteinExistence type="predicted"/>
<name>A0ACB8IM99_CITSI</name>
<reference evidence="2" key="1">
    <citation type="journal article" date="2023" name="Hortic. Res.">
        <title>A chromosome-level phased genome enabling allele-level studies in sweet orange: a case study on citrus Huanglongbing tolerance.</title>
        <authorList>
            <person name="Wu B."/>
            <person name="Yu Q."/>
            <person name="Deng Z."/>
            <person name="Duan Y."/>
            <person name="Luo F."/>
            <person name="Gmitter F. Jr."/>
        </authorList>
    </citation>
    <scope>NUCLEOTIDE SEQUENCE [LARGE SCALE GENOMIC DNA]</scope>
    <source>
        <strain evidence="2">cv. Valencia</strain>
    </source>
</reference>
<gene>
    <name evidence="1" type="ORF">KPL71_023933</name>
</gene>
<accession>A0ACB8IM99</accession>
<keyword evidence="2" id="KW-1185">Reference proteome</keyword>
<organism evidence="1 2">
    <name type="scientific">Citrus sinensis</name>
    <name type="common">Sweet orange</name>
    <name type="synonym">Citrus aurantium var. sinensis</name>
    <dbReference type="NCBI Taxonomy" id="2711"/>
    <lineage>
        <taxon>Eukaryota</taxon>
        <taxon>Viridiplantae</taxon>
        <taxon>Streptophyta</taxon>
        <taxon>Embryophyta</taxon>
        <taxon>Tracheophyta</taxon>
        <taxon>Spermatophyta</taxon>
        <taxon>Magnoliopsida</taxon>
        <taxon>eudicotyledons</taxon>
        <taxon>Gunneridae</taxon>
        <taxon>Pentapetalae</taxon>
        <taxon>rosids</taxon>
        <taxon>malvids</taxon>
        <taxon>Sapindales</taxon>
        <taxon>Rutaceae</taxon>
        <taxon>Aurantioideae</taxon>
        <taxon>Citrus</taxon>
    </lineage>
</organism>
<sequence>MPFGLTNAPATFYNLMNDILYEYLDHFVVVYLDDIVVYSESLADHLDHLRLVFSRIHMDKRKVKAILDWPVPTKVAELRLFLGLANYYRKFIEGYSKKAIGGLLVQEGYLIAFETRKLKGAKQRYSAHEKEMTAMVHCLGIWRHYLFGMVFSVVTNNVANTYFKTQKKLSPKQARWQQFLGEYDFMRVHRLGRQNQVADALSRKEVEAYVVALTTVTADFLDRLRQRAKEDPSYCQLREKIKQGLIRRYWVEDDLIYARGGHGWTNGEGKCTVGGIFVALCDSKPKELGRLAGCGLVLLQHLLFFSNGDEPSGAGYGAATVDSSRGGKIAYGREMPCCIPIWKKISNKTLHRGLVPKYDGPFEVVKRVGQVVYRLRLPESEANASWEKKTSLWQFENEVKTYMDSLPTRMLGSSGGESGWQDGSACGEHESKASLTHGRGAAVSVRSGIGAGARGNSGRKSVRGRARLDAITGLPHLEKSRVTRTIIPLQKPWRCPMYWPTFVIAVLAAIIASQAMISGAFAIIAQSLSLGCFPRREGQVYIPEINYLIMICCVIVTVIFKNTEHISNAYGIAVVAVMVITTLMVTLIMLVVWKTKIWWIKTFFVVFAFIELMSFTSVLYKFVQGGYLPLAFSLFLMIFMGIWHYVHKQRYVYELNNKISSDYVSYLVANPDVNRVPGMGLLYSELVQGIPPIFSHFIANIPSIHSVLVFVSIKSIPISKVILEERCLFRRVEPRDLRMYRCVVRYGYKDKIEESDEFERQLVENLKDFIWHEHLMSATAEQLRSGGSGDLGAQEEIQFVQRAKDKGVVYLLGVAKPNSSMFKKIVVNYAHSFLRKNFRQGERFLAIPRSRVLRVGMTYET</sequence>
<evidence type="ECO:0000313" key="2">
    <source>
        <dbReference type="Proteomes" id="UP000829398"/>
    </source>
</evidence>